<feature type="compositionally biased region" description="Basic and acidic residues" evidence="1">
    <location>
        <begin position="117"/>
        <end position="130"/>
    </location>
</feature>
<evidence type="ECO:0000313" key="3">
    <source>
        <dbReference type="EMBL" id="GAA3395708.1"/>
    </source>
</evidence>
<name>A0ABP6T9Y6_9ACTN</name>
<reference evidence="4" key="1">
    <citation type="journal article" date="2019" name="Int. J. Syst. Evol. Microbiol.">
        <title>The Global Catalogue of Microorganisms (GCM) 10K type strain sequencing project: providing services to taxonomists for standard genome sequencing and annotation.</title>
        <authorList>
            <consortium name="The Broad Institute Genomics Platform"/>
            <consortium name="The Broad Institute Genome Sequencing Center for Infectious Disease"/>
            <person name="Wu L."/>
            <person name="Ma J."/>
        </authorList>
    </citation>
    <scope>NUCLEOTIDE SEQUENCE [LARGE SCALE GENOMIC DNA]</scope>
    <source>
        <strain evidence="4">JCM 9458</strain>
    </source>
</reference>
<evidence type="ECO:0000259" key="2">
    <source>
        <dbReference type="Pfam" id="PF18970"/>
    </source>
</evidence>
<accession>A0ABP6T9Y6</accession>
<proteinExistence type="predicted"/>
<feature type="compositionally biased region" description="Basic and acidic residues" evidence="1">
    <location>
        <begin position="171"/>
        <end position="190"/>
    </location>
</feature>
<feature type="compositionally biased region" description="Basic and acidic residues" evidence="1">
    <location>
        <begin position="63"/>
        <end position="79"/>
    </location>
</feature>
<evidence type="ECO:0000256" key="1">
    <source>
        <dbReference type="SAM" id="MobiDB-lite"/>
    </source>
</evidence>
<dbReference type="InterPro" id="IPR043763">
    <property type="entry name" value="DUF5709"/>
</dbReference>
<keyword evidence="4" id="KW-1185">Reference proteome</keyword>
<dbReference type="Proteomes" id="UP001501676">
    <property type="component" value="Unassembled WGS sequence"/>
</dbReference>
<feature type="domain" description="DUF5709" evidence="2">
    <location>
        <begin position="174"/>
        <end position="217"/>
    </location>
</feature>
<protein>
    <recommendedName>
        <fullName evidence="2">DUF5709 domain-containing protein</fullName>
    </recommendedName>
</protein>
<dbReference type="EMBL" id="BAAAYN010000049">
    <property type="protein sequence ID" value="GAA3395708.1"/>
    <property type="molecule type" value="Genomic_DNA"/>
</dbReference>
<comment type="caution">
    <text evidence="3">The sequence shown here is derived from an EMBL/GenBank/DDBJ whole genome shotgun (WGS) entry which is preliminary data.</text>
</comment>
<organism evidence="3 4">
    <name type="scientific">Cryptosporangium minutisporangium</name>
    <dbReference type="NCBI Taxonomy" id="113569"/>
    <lineage>
        <taxon>Bacteria</taxon>
        <taxon>Bacillati</taxon>
        <taxon>Actinomycetota</taxon>
        <taxon>Actinomycetes</taxon>
        <taxon>Cryptosporangiales</taxon>
        <taxon>Cryptosporangiaceae</taxon>
        <taxon>Cryptosporangium</taxon>
    </lineage>
</organism>
<dbReference type="Pfam" id="PF18970">
    <property type="entry name" value="DUF5709"/>
    <property type="match status" value="1"/>
</dbReference>
<feature type="region of interest" description="Disordered" evidence="1">
    <location>
        <begin position="1"/>
        <end position="219"/>
    </location>
</feature>
<sequence>MSTEHYAEPVTDPEAEGLPGYADDDSSANPDRDSARAADGPSPAALPADRPLGATEFGTTANEQREGEPLEDRLRREEPDVTEQLSAPTVADPVAEAEAEWKSTTTDETALDTGGTPRDDYRTVHTTRDLDADDVAAEIDGEAPPAEDAETAATMEGIDPHTDSPVSVYDRGVDDVAGRLVEPDEGAHVDDEPDAIADERGIGGATAEEQAIHVVRDLP</sequence>
<feature type="compositionally biased region" description="Acidic residues" evidence="1">
    <location>
        <begin position="131"/>
        <end position="150"/>
    </location>
</feature>
<feature type="compositionally biased region" description="Basic and acidic residues" evidence="1">
    <location>
        <begin position="210"/>
        <end position="219"/>
    </location>
</feature>
<evidence type="ECO:0000313" key="4">
    <source>
        <dbReference type="Proteomes" id="UP001501676"/>
    </source>
</evidence>
<dbReference type="RefSeq" id="WP_345732542.1">
    <property type="nucleotide sequence ID" value="NZ_BAAAYN010000049.1"/>
</dbReference>
<gene>
    <name evidence="3" type="ORF">GCM10020369_69770</name>
</gene>